<dbReference type="Ensembl" id="ENSCINT00000030978.1">
    <property type="protein sequence ID" value="ENSCINP00000032075.1"/>
    <property type="gene ID" value="ENSCING00000021310.1"/>
</dbReference>
<dbReference type="HOGENOM" id="CLU_1885010_0_0_1"/>
<protein>
    <recommendedName>
        <fullName evidence="3">Syntaxin N-terminal domain-containing protein</fullName>
    </recommendedName>
</protein>
<evidence type="ECO:0000313" key="1">
    <source>
        <dbReference type="Ensembl" id="ENSCINP00000032075.1"/>
    </source>
</evidence>
<accession>H2XQZ1</accession>
<accession>A0A1W2WA60</accession>
<reference evidence="2" key="1">
    <citation type="journal article" date="2002" name="Science">
        <title>The draft genome of Ciona intestinalis: insights into chordate and vertebrate origins.</title>
        <authorList>
            <person name="Dehal P."/>
            <person name="Satou Y."/>
            <person name="Campbell R.K."/>
            <person name="Chapman J."/>
            <person name="Degnan B."/>
            <person name="De Tomaso A."/>
            <person name="Davidson B."/>
            <person name="Di Gregorio A."/>
            <person name="Gelpke M."/>
            <person name="Goodstein D.M."/>
            <person name="Harafuji N."/>
            <person name="Hastings K.E."/>
            <person name="Ho I."/>
            <person name="Hotta K."/>
            <person name="Huang W."/>
            <person name="Kawashima T."/>
            <person name="Lemaire P."/>
            <person name="Martinez D."/>
            <person name="Meinertzhagen I.A."/>
            <person name="Necula S."/>
            <person name="Nonaka M."/>
            <person name="Putnam N."/>
            <person name="Rash S."/>
            <person name="Saiga H."/>
            <person name="Satake M."/>
            <person name="Terry A."/>
            <person name="Yamada L."/>
            <person name="Wang H.G."/>
            <person name="Awazu S."/>
            <person name="Azumi K."/>
            <person name="Boore J."/>
            <person name="Branno M."/>
            <person name="Chin-Bow S."/>
            <person name="DeSantis R."/>
            <person name="Doyle S."/>
            <person name="Francino P."/>
            <person name="Keys D.N."/>
            <person name="Haga S."/>
            <person name="Hayashi H."/>
            <person name="Hino K."/>
            <person name="Imai K.S."/>
            <person name="Inaba K."/>
            <person name="Kano S."/>
            <person name="Kobayashi K."/>
            <person name="Kobayashi M."/>
            <person name="Lee B.I."/>
            <person name="Makabe K.W."/>
            <person name="Manohar C."/>
            <person name="Matassi G."/>
            <person name="Medina M."/>
            <person name="Mochizuki Y."/>
            <person name="Mount S."/>
            <person name="Morishita T."/>
            <person name="Miura S."/>
            <person name="Nakayama A."/>
            <person name="Nishizaka S."/>
            <person name="Nomoto H."/>
            <person name="Ohta F."/>
            <person name="Oishi K."/>
            <person name="Rigoutsos I."/>
            <person name="Sano M."/>
            <person name="Sasaki A."/>
            <person name="Sasakura Y."/>
            <person name="Shoguchi E."/>
            <person name="Shin-i T."/>
            <person name="Spagnuolo A."/>
            <person name="Stainier D."/>
            <person name="Suzuki M.M."/>
            <person name="Tassy O."/>
            <person name="Takatori N."/>
            <person name="Tokuoka M."/>
            <person name="Yagi K."/>
            <person name="Yoshizaki F."/>
            <person name="Wada S."/>
            <person name="Zhang C."/>
            <person name="Hyatt P.D."/>
            <person name="Larimer F."/>
            <person name="Detter C."/>
            <person name="Doggett N."/>
            <person name="Glavina T."/>
            <person name="Hawkins T."/>
            <person name="Richardson P."/>
            <person name="Lucas S."/>
            <person name="Kohara Y."/>
            <person name="Levine M."/>
            <person name="Satoh N."/>
            <person name="Rokhsar D.S."/>
        </authorList>
    </citation>
    <scope>NUCLEOTIDE SEQUENCE [LARGE SCALE GENOMIC DNA]</scope>
</reference>
<dbReference type="EMBL" id="EAAA01001054">
    <property type="status" value="NOT_ANNOTATED_CDS"/>
    <property type="molecule type" value="Genomic_DNA"/>
</dbReference>
<reference evidence="1" key="3">
    <citation type="submission" date="2025-08" db="UniProtKB">
        <authorList>
            <consortium name="Ensembl"/>
        </authorList>
    </citation>
    <scope>IDENTIFICATION</scope>
</reference>
<dbReference type="FunCoup" id="H2XQZ1">
    <property type="interactions" value="10"/>
</dbReference>
<name>H2XQZ1_CIOIN</name>
<proteinExistence type="predicted"/>
<dbReference type="KEGG" id="cin:100180517"/>
<dbReference type="InParanoid" id="H2XQZ1"/>
<reference evidence="1" key="4">
    <citation type="submission" date="2025-09" db="UniProtKB">
        <authorList>
            <consortium name="Ensembl"/>
        </authorList>
    </citation>
    <scope>IDENTIFICATION</scope>
</reference>
<evidence type="ECO:0000313" key="2">
    <source>
        <dbReference type="Proteomes" id="UP000008144"/>
    </source>
</evidence>
<dbReference type="OrthoDB" id="202203at2759"/>
<reference evidence="1" key="2">
    <citation type="journal article" date="2008" name="Genome Biol.">
        <title>Improved genome assembly and evidence-based global gene model set for the chordate Ciona intestinalis: new insight into intron and operon populations.</title>
        <authorList>
            <person name="Satou Y."/>
            <person name="Mineta K."/>
            <person name="Ogasawara M."/>
            <person name="Sasakura Y."/>
            <person name="Shoguchi E."/>
            <person name="Ueno K."/>
            <person name="Yamada L."/>
            <person name="Matsumoto J."/>
            <person name="Wasserscheid J."/>
            <person name="Dewar K."/>
            <person name="Wiley G.B."/>
            <person name="Macmil S.L."/>
            <person name="Roe B.A."/>
            <person name="Zeller R.W."/>
            <person name="Hastings K.E."/>
            <person name="Lemaire P."/>
            <person name="Lindquist E."/>
            <person name="Endo T."/>
            <person name="Hotta K."/>
            <person name="Inaba K."/>
        </authorList>
    </citation>
    <scope>NUCLEOTIDE SEQUENCE [LARGE SCALE GENOMIC DNA]</scope>
    <source>
        <strain evidence="1">wild type</strain>
    </source>
</reference>
<sequence length="135" mass="15214">MWQADYSSCQQLCQDVAESINDRNKEIRLGGSVSKVNCLIKKDLLNLKSMTEKLRLDLIRSAKSHTTTHGEVERRQNLLDTLSTKVRILDKAAERSLSTSSAAERVALLSSNHDQSQSSYGNPWLDTRKGILIFH</sequence>
<dbReference type="Proteomes" id="UP000008144">
    <property type="component" value="Chromosome 12"/>
</dbReference>
<dbReference type="STRING" id="7719.ENSCINP00000032075"/>
<keyword evidence="2" id="KW-1185">Reference proteome</keyword>
<organism evidence="1 2">
    <name type="scientific">Ciona intestinalis</name>
    <name type="common">Transparent sea squirt</name>
    <name type="synonym">Ascidia intestinalis</name>
    <dbReference type="NCBI Taxonomy" id="7719"/>
    <lineage>
        <taxon>Eukaryota</taxon>
        <taxon>Metazoa</taxon>
        <taxon>Chordata</taxon>
        <taxon>Tunicata</taxon>
        <taxon>Ascidiacea</taxon>
        <taxon>Phlebobranchia</taxon>
        <taxon>Cionidae</taxon>
        <taxon>Ciona</taxon>
    </lineage>
</organism>
<dbReference type="AlphaFoldDB" id="H2XQZ1"/>
<evidence type="ECO:0008006" key="3">
    <source>
        <dbReference type="Google" id="ProtNLM"/>
    </source>
</evidence>
<dbReference type="GeneID" id="100180517"/>